<dbReference type="Proteomes" id="UP000233551">
    <property type="component" value="Unassembled WGS sequence"/>
</dbReference>
<accession>A0A2I0HP97</accession>
<dbReference type="PANTHER" id="PTHR46772">
    <property type="entry name" value="BHLH DOMAIN-CONTAINING PROTEIN"/>
    <property type="match status" value="1"/>
</dbReference>
<dbReference type="PANTHER" id="PTHR46772:SF6">
    <property type="entry name" value="BHLH DOMAIN-CONTAINING PROTEIN"/>
    <property type="match status" value="1"/>
</dbReference>
<organism evidence="1 2">
    <name type="scientific">Punica granatum</name>
    <name type="common">Pomegranate</name>
    <dbReference type="NCBI Taxonomy" id="22663"/>
    <lineage>
        <taxon>Eukaryota</taxon>
        <taxon>Viridiplantae</taxon>
        <taxon>Streptophyta</taxon>
        <taxon>Embryophyta</taxon>
        <taxon>Tracheophyta</taxon>
        <taxon>Spermatophyta</taxon>
        <taxon>Magnoliopsida</taxon>
        <taxon>eudicotyledons</taxon>
        <taxon>Gunneridae</taxon>
        <taxon>Pentapetalae</taxon>
        <taxon>rosids</taxon>
        <taxon>malvids</taxon>
        <taxon>Myrtales</taxon>
        <taxon>Lythraceae</taxon>
        <taxon>Punica</taxon>
    </lineage>
</organism>
<dbReference type="AlphaFoldDB" id="A0A2I0HP97"/>
<dbReference type="EMBL" id="PGOL01006560">
    <property type="protein sequence ID" value="PKI33522.1"/>
    <property type="molecule type" value="Genomic_DNA"/>
</dbReference>
<sequence>MDKFGDNDASMLGNDAQGFVDYDSLGDIIHDYKDILLNNPQPVQHGLEGIDGFNDHRAVDRSDHVAAYPGPQGGPINMQVRSTQDYLQPMLPPIPQQQPDPDAIAPLATGPDHIYIHLSKFDDKPIPGSAAAAKRIRALEQAISEIRTQKKARRESVSIGTANFYNCGPSNTPIGNPQTLPSGYQYQAPSAYSNIPTYPNNMAGGSGETSNPNPPPAPTANPVPDVINIQTWTSSKIYLHVGEGMAYIGVCTLHKSDLLPAICATLENHNIIILSVKSSSHGNWRTFFIKVQTTGPTPEQILNGVTAAQLYKEAADEIALIV</sequence>
<comment type="caution">
    <text evidence="1">The sequence shown here is derived from an EMBL/GenBank/DDBJ whole genome shotgun (WGS) entry which is preliminary data.</text>
</comment>
<reference evidence="1 2" key="1">
    <citation type="submission" date="2017-11" db="EMBL/GenBank/DDBJ databases">
        <title>De-novo sequencing of pomegranate (Punica granatum L.) genome.</title>
        <authorList>
            <person name="Akparov Z."/>
            <person name="Amiraslanov A."/>
            <person name="Hajiyeva S."/>
            <person name="Abbasov M."/>
            <person name="Kaur K."/>
            <person name="Hamwieh A."/>
            <person name="Solovyev V."/>
            <person name="Salamov A."/>
            <person name="Braich B."/>
            <person name="Kosarev P."/>
            <person name="Mahmoud A."/>
            <person name="Hajiyev E."/>
            <person name="Babayeva S."/>
            <person name="Izzatullayeva V."/>
            <person name="Mammadov A."/>
            <person name="Mammadov A."/>
            <person name="Sharifova S."/>
            <person name="Ojaghi J."/>
            <person name="Eynullazada K."/>
            <person name="Bayramov B."/>
            <person name="Abdulazimova A."/>
            <person name="Shahmuradov I."/>
        </authorList>
    </citation>
    <scope>NUCLEOTIDE SEQUENCE [LARGE SCALE GENOMIC DNA]</scope>
    <source>
        <strain evidence="2">cv. AG2017</strain>
        <tissue evidence="1">Leaf</tissue>
    </source>
</reference>
<name>A0A2I0HP97_PUNGR</name>
<evidence type="ECO:0000313" key="2">
    <source>
        <dbReference type="Proteomes" id="UP000233551"/>
    </source>
</evidence>
<proteinExistence type="predicted"/>
<gene>
    <name evidence="1" type="ORF">CRG98_046078</name>
</gene>
<evidence type="ECO:0000313" key="1">
    <source>
        <dbReference type="EMBL" id="PKI33522.1"/>
    </source>
</evidence>
<dbReference type="GeneID" id="116193965"/>
<dbReference type="InterPro" id="IPR044278">
    <property type="entry name" value="BHLH95-like"/>
</dbReference>
<dbReference type="GO" id="GO:0009960">
    <property type="term" value="P:endosperm development"/>
    <property type="evidence" value="ECO:0007669"/>
    <property type="project" value="InterPro"/>
</dbReference>
<protein>
    <submittedName>
        <fullName evidence="1">Uncharacterized protein</fullName>
    </submittedName>
</protein>
<dbReference type="GO" id="GO:0003700">
    <property type="term" value="F:DNA-binding transcription factor activity"/>
    <property type="evidence" value="ECO:0007669"/>
    <property type="project" value="InterPro"/>
</dbReference>
<keyword evidence="2" id="KW-1185">Reference proteome</keyword>